<dbReference type="AlphaFoldDB" id="A0A5B8CUG1"/>
<protein>
    <submittedName>
        <fullName evidence="9">AEC family transporter</fullName>
    </submittedName>
</protein>
<dbReference type="GO" id="GO:0005886">
    <property type="term" value="C:plasma membrane"/>
    <property type="evidence" value="ECO:0007669"/>
    <property type="project" value="UniProtKB-SubCell"/>
</dbReference>
<accession>A0A5B8CUG1</accession>
<feature type="transmembrane region" description="Helical" evidence="8">
    <location>
        <begin position="223"/>
        <end position="243"/>
    </location>
</feature>
<comment type="subcellular location">
    <subcellularLocation>
        <location evidence="1">Cell membrane</location>
        <topology evidence="1">Multi-pass membrane protein</topology>
    </subcellularLocation>
</comment>
<organism evidence="9 10">
    <name type="scientific">Methylophilus medardicus</name>
    <dbReference type="NCBI Taxonomy" id="2588534"/>
    <lineage>
        <taxon>Bacteria</taxon>
        <taxon>Pseudomonadati</taxon>
        <taxon>Pseudomonadota</taxon>
        <taxon>Betaproteobacteria</taxon>
        <taxon>Nitrosomonadales</taxon>
        <taxon>Methylophilaceae</taxon>
        <taxon>Methylophilus</taxon>
    </lineage>
</organism>
<keyword evidence="4" id="KW-1003">Cell membrane</keyword>
<keyword evidence="7 8" id="KW-0472">Membrane</keyword>
<evidence type="ECO:0000313" key="9">
    <source>
        <dbReference type="EMBL" id="QDC44922.1"/>
    </source>
</evidence>
<feature type="transmembrane region" description="Helical" evidence="8">
    <location>
        <begin position="189"/>
        <end position="211"/>
    </location>
</feature>
<feature type="transmembrane region" description="Helical" evidence="8">
    <location>
        <begin position="161"/>
        <end position="183"/>
    </location>
</feature>
<feature type="transmembrane region" description="Helical" evidence="8">
    <location>
        <begin position="65"/>
        <end position="86"/>
    </location>
</feature>
<name>A0A5B8CUG1_9PROT</name>
<evidence type="ECO:0000256" key="4">
    <source>
        <dbReference type="ARBA" id="ARBA00022475"/>
    </source>
</evidence>
<keyword evidence="3" id="KW-0813">Transport</keyword>
<dbReference type="Gene3D" id="1.20.1530.20">
    <property type="match status" value="1"/>
</dbReference>
<evidence type="ECO:0000256" key="6">
    <source>
        <dbReference type="ARBA" id="ARBA00022989"/>
    </source>
</evidence>
<dbReference type="RefSeq" id="WP_140004251.1">
    <property type="nucleotide sequence ID" value="NZ_CP040946.1"/>
</dbReference>
<evidence type="ECO:0000256" key="3">
    <source>
        <dbReference type="ARBA" id="ARBA00022448"/>
    </source>
</evidence>
<keyword evidence="5 8" id="KW-0812">Transmembrane</keyword>
<dbReference type="PANTHER" id="PTHR36838:SF1">
    <property type="entry name" value="SLR1864 PROTEIN"/>
    <property type="match status" value="1"/>
</dbReference>
<proteinExistence type="inferred from homology"/>
<gene>
    <name evidence="9" type="ORF">FIU01_10580</name>
</gene>
<dbReference type="GO" id="GO:0055085">
    <property type="term" value="P:transmembrane transport"/>
    <property type="evidence" value="ECO:0007669"/>
    <property type="project" value="InterPro"/>
</dbReference>
<evidence type="ECO:0000313" key="10">
    <source>
        <dbReference type="Proteomes" id="UP000311008"/>
    </source>
</evidence>
<keyword evidence="10" id="KW-1185">Reference proteome</keyword>
<evidence type="ECO:0000256" key="8">
    <source>
        <dbReference type="SAM" id="Phobius"/>
    </source>
</evidence>
<feature type="transmembrane region" description="Helical" evidence="8">
    <location>
        <begin position="282"/>
        <end position="304"/>
    </location>
</feature>
<keyword evidence="6 8" id="KW-1133">Transmembrane helix</keyword>
<dbReference type="PANTHER" id="PTHR36838">
    <property type="entry name" value="AUXIN EFFLUX CARRIER FAMILY PROTEIN"/>
    <property type="match status" value="1"/>
</dbReference>
<dbReference type="KEGG" id="mmec:FIU01_10580"/>
<dbReference type="OrthoDB" id="5291198at2"/>
<sequence length="314" mass="34189">MLAVMLQMALLIATGILWQRFAPQHISGLSHRRALTDLVFCILLPALVLDILWRAPFDATTLSFALTALSRLTVAAVCMWLTLQLLQRLMPISRAQQGALMLAAIFPNATYLGLPVTSEVLGDWTHEIVLKFDLFACTPVLLTLGMLLAQSYGQTEQKSHPLRALLTVPPLWALLLATVLNLWQVPQPVMIAHALHTLAGGVVPLMLIALGMSIRWDTFKLRLIPLLLPVCLIGLCIAPIAAWWVAKALGLHGEQLTACVLLAAMPTMVFGIVICERYRLDGALYAAAVFMSTLLSIGSLSVWFTVLQSPAAGT</sequence>
<dbReference type="InterPro" id="IPR004776">
    <property type="entry name" value="Mem_transp_PIN-like"/>
</dbReference>
<comment type="similarity">
    <text evidence="2">Belongs to the auxin efflux carrier (TC 2.A.69) family.</text>
</comment>
<feature type="transmembrane region" description="Helical" evidence="8">
    <location>
        <begin position="255"/>
        <end position="275"/>
    </location>
</feature>
<reference evidence="10" key="1">
    <citation type="journal article" date="2019" name="ISME J.">
        <title>Evolution in action: habitat transition from sediment to the pelagial leads to genome streamlining in Methylophilaceae.</title>
        <authorList>
            <person name="Salcher M."/>
            <person name="Schaefle D."/>
            <person name="Kaspar M."/>
            <person name="Neuenschwander S.M."/>
            <person name="Ghai R."/>
        </authorList>
    </citation>
    <scope>NUCLEOTIDE SEQUENCE [LARGE SCALE GENOMIC DNA]</scope>
    <source>
        <strain evidence="10">MMS-M-51</strain>
    </source>
</reference>
<evidence type="ECO:0000256" key="2">
    <source>
        <dbReference type="ARBA" id="ARBA00010145"/>
    </source>
</evidence>
<feature type="transmembrane region" description="Helical" evidence="8">
    <location>
        <begin position="128"/>
        <end position="149"/>
    </location>
</feature>
<feature type="transmembrane region" description="Helical" evidence="8">
    <location>
        <begin position="34"/>
        <end position="53"/>
    </location>
</feature>
<evidence type="ECO:0000256" key="5">
    <source>
        <dbReference type="ARBA" id="ARBA00022692"/>
    </source>
</evidence>
<evidence type="ECO:0000256" key="7">
    <source>
        <dbReference type="ARBA" id="ARBA00023136"/>
    </source>
</evidence>
<dbReference type="EMBL" id="CP040946">
    <property type="protein sequence ID" value="QDC44922.1"/>
    <property type="molecule type" value="Genomic_DNA"/>
</dbReference>
<feature type="transmembrane region" description="Helical" evidence="8">
    <location>
        <begin position="98"/>
        <end position="116"/>
    </location>
</feature>
<dbReference type="InterPro" id="IPR038770">
    <property type="entry name" value="Na+/solute_symporter_sf"/>
</dbReference>
<dbReference type="Proteomes" id="UP000311008">
    <property type="component" value="Chromosome"/>
</dbReference>
<feature type="transmembrane region" description="Helical" evidence="8">
    <location>
        <begin position="6"/>
        <end position="22"/>
    </location>
</feature>
<dbReference type="Pfam" id="PF03547">
    <property type="entry name" value="Mem_trans"/>
    <property type="match status" value="1"/>
</dbReference>
<evidence type="ECO:0000256" key="1">
    <source>
        <dbReference type="ARBA" id="ARBA00004651"/>
    </source>
</evidence>